<keyword evidence="3" id="KW-1017">Isopeptide bond</keyword>
<evidence type="ECO:0000256" key="12">
    <source>
        <dbReference type="ARBA" id="ARBA00023203"/>
    </source>
</evidence>
<dbReference type="GO" id="GO:0051015">
    <property type="term" value="F:actin filament binding"/>
    <property type="evidence" value="ECO:0007669"/>
    <property type="project" value="TreeGrafter"/>
</dbReference>
<comment type="subcellular location">
    <subcellularLocation>
        <location evidence="1">Cytoplasm</location>
        <location evidence="1">Cell cortex</location>
    </subcellularLocation>
</comment>
<evidence type="ECO:0000313" key="20">
    <source>
        <dbReference type="Proteomes" id="UP000242638"/>
    </source>
</evidence>
<evidence type="ECO:0000256" key="1">
    <source>
        <dbReference type="ARBA" id="ARBA00004544"/>
    </source>
</evidence>
<accession>A0A3P9PM21</accession>
<evidence type="ECO:0000256" key="2">
    <source>
        <dbReference type="ARBA" id="ARBA00008314"/>
    </source>
</evidence>
<dbReference type="SMART" id="SM00242">
    <property type="entry name" value="MYSc"/>
    <property type="match status" value="1"/>
</dbReference>
<dbReference type="FunFam" id="1.20.58.530:FF:000004">
    <property type="entry name" value="Unconventional myosin ID"/>
    <property type="match status" value="1"/>
</dbReference>
<evidence type="ECO:0000256" key="4">
    <source>
        <dbReference type="ARBA" id="ARBA00022553"/>
    </source>
</evidence>
<dbReference type="GO" id="GO:0030048">
    <property type="term" value="P:actin filament-based movement"/>
    <property type="evidence" value="ECO:0007669"/>
    <property type="project" value="TreeGrafter"/>
</dbReference>
<evidence type="ECO:0000256" key="5">
    <source>
        <dbReference type="ARBA" id="ARBA00022737"/>
    </source>
</evidence>
<dbReference type="Gene3D" id="3.40.850.10">
    <property type="entry name" value="Kinesin motor domain"/>
    <property type="match status" value="1"/>
</dbReference>
<keyword evidence="6 16" id="KW-0547">Nucleotide-binding</keyword>
<dbReference type="PANTHER" id="PTHR13140:SF802">
    <property type="entry name" value="UNCONVENTIONAL MYOSIN-IB ISOFORM X1"/>
    <property type="match status" value="1"/>
</dbReference>
<dbReference type="PANTHER" id="PTHR13140">
    <property type="entry name" value="MYOSIN"/>
    <property type="match status" value="1"/>
</dbReference>
<dbReference type="GO" id="GO:0005524">
    <property type="term" value="F:ATP binding"/>
    <property type="evidence" value="ECO:0007669"/>
    <property type="project" value="UniProtKB-UniRule"/>
</dbReference>
<dbReference type="GO" id="GO:0005903">
    <property type="term" value="C:brush border"/>
    <property type="evidence" value="ECO:0007669"/>
    <property type="project" value="TreeGrafter"/>
</dbReference>
<evidence type="ECO:0000256" key="16">
    <source>
        <dbReference type="PROSITE-ProRule" id="PRU00782"/>
    </source>
</evidence>
<dbReference type="InterPro" id="IPR001609">
    <property type="entry name" value="Myosin_head_motor_dom-like"/>
</dbReference>
<dbReference type="InterPro" id="IPR027417">
    <property type="entry name" value="P-loop_NTPase"/>
</dbReference>
<dbReference type="GO" id="GO:0005886">
    <property type="term" value="C:plasma membrane"/>
    <property type="evidence" value="ECO:0007669"/>
    <property type="project" value="TreeGrafter"/>
</dbReference>
<dbReference type="Bgee" id="ENSPREG00000015234">
    <property type="expression patterns" value="Expressed in head and 1 other cell type or tissue"/>
</dbReference>
<dbReference type="PRINTS" id="PR00193">
    <property type="entry name" value="MYOSINHEAVY"/>
</dbReference>
<dbReference type="RefSeq" id="XP_008401066.1">
    <property type="nucleotide sequence ID" value="XM_008402844.2"/>
</dbReference>
<dbReference type="Ensembl" id="ENSPRET00000023081.1">
    <property type="protein sequence ID" value="ENSPREP00000022844.1"/>
    <property type="gene ID" value="ENSPREG00000015234.1"/>
</dbReference>
<dbReference type="Gene3D" id="6.20.240.20">
    <property type="match status" value="1"/>
</dbReference>
<dbReference type="InterPro" id="IPR000048">
    <property type="entry name" value="IQ_motif_EF-hand-BS"/>
</dbReference>
<dbReference type="Gene3D" id="1.10.10.820">
    <property type="match status" value="1"/>
</dbReference>
<evidence type="ECO:0000256" key="11">
    <source>
        <dbReference type="ARBA" id="ARBA00023175"/>
    </source>
</evidence>
<feature type="region of interest" description="Actin-binding" evidence="16">
    <location>
        <begin position="575"/>
        <end position="597"/>
    </location>
</feature>
<dbReference type="PROSITE" id="PS50096">
    <property type="entry name" value="IQ"/>
    <property type="match status" value="2"/>
</dbReference>
<keyword evidence="9" id="KW-0112">Calmodulin-binding</keyword>
<dbReference type="CDD" id="cd23767">
    <property type="entry name" value="IQCD"/>
    <property type="match status" value="1"/>
</dbReference>
<dbReference type="PROSITE" id="PS51456">
    <property type="entry name" value="MYOSIN_MOTOR"/>
    <property type="match status" value="1"/>
</dbReference>
<keyword evidence="11 16" id="KW-0505">Motor protein</keyword>
<dbReference type="InterPro" id="IPR036072">
    <property type="entry name" value="MYSc_Myo1"/>
</dbReference>
<comment type="function">
    <text evidence="13">Motor protein that may participate in process critical to neuronal development and function such as cell migration, neurite outgrowth and vesicular transport.</text>
</comment>
<feature type="binding site" evidence="16">
    <location>
        <begin position="105"/>
        <end position="112"/>
    </location>
    <ligand>
        <name>ATP</name>
        <dbReference type="ChEBI" id="CHEBI:30616"/>
    </ligand>
</feature>
<reference evidence="19" key="2">
    <citation type="submission" date="2025-08" db="UniProtKB">
        <authorList>
            <consortium name="Ensembl"/>
        </authorList>
    </citation>
    <scope>IDENTIFICATION</scope>
    <source>
        <strain evidence="19">Guanapo</strain>
    </source>
</reference>
<keyword evidence="8" id="KW-0832">Ubl conjugation</keyword>
<sequence length="1079" mass="124474">MEVKTSLLDNMIGVGDMVLLEPLTEDSFLENLKKRFDHNEIYTYIGSVVISLNPYRSLPIYTPDKVEEYRNRNFYELSPHIYALADEAYRSLRDQDKDQCILITGESGAGKTEASKLVMSYVAAVCGKGQEVNKVKEQLLQSNPVLEAFGNAKTVRNDNSSRFGKYMDIEFDFKGDPLGGVISNYLLEKSRVVKQPRGERNFHIFYQLLSGASDDTLKKLKLERDFSKYNYLSLDSATVSGLDDAANFRTVRNAMQIVGFMEDEMESVLELVAAVLKLGNIEFKPESRCNGMDESRIKDKNDLKEMCELLGTEQSVLERAFSYRTVEAKMEKVSTTLNVAQAYYARDALAKNLYSRLFSWLVTRINESIKAQGKTRHKVMGVLDIYGFEIFEDNSFEQFIINYCNEKLQQIFIELTLREEQEEYIREGIEWTNIEYFNNAVICDLIENNQNGILAMLDEECLRPGTVTDETFLDKLNTICADHQHFESRLSKNSKFLNDHSLPHNCFRIQHYAGKVLYRVEGFVDKNNDLLYRDLSQAMYKANHSLIKQLFPEGNPAKVNLKRPPTAGFQFKASVGTLMSNLQTKNPNYIRCIKPNDKKASHVFNGSLVCHQARYLGLMENIRVRRAGYAFRQAYEPCLERYKMLCKNTWPHWKGPARQGVEVLMTDLQVPAEEFSYGRSKIFIRNPRTLFFLEEKRKQCLEDLAALIQKIYRGWKCRSHFLLLKKSQVVVASWYRRYAQQKKYQKIKHATTMVQSYTRGWQARKLLRELKYQKKCEEAVTTITAFWHGTQIRREYRKFFRANAGKKIYNFTIQRIMQKYFLGLKSKLPSMSPIDKTWPARPYSFLDGVHAELRRIFHLWRCKKYRSQFTEEKKAVYEEKLEASELFKDKKALYPSSVRQPFKGDYLEISKNPKYQKLSSAVDEKILLADVVNKINRANGKGSSRLFLLTKKNVVLADQKTGQLKANVPLTDLASVSTSTQTDGFFALKLKEGSPSAIKGDFLLSSDHLIEIITKLHRIGSMAADREKLNIDISDEFLVQFKQDKVCVKFIQGSPKNGNSVSCKRKNNRLLEVSVPASS</sequence>
<evidence type="ECO:0000256" key="6">
    <source>
        <dbReference type="ARBA" id="ARBA00022741"/>
    </source>
</evidence>
<organism evidence="19 20">
    <name type="scientific">Poecilia reticulata</name>
    <name type="common">Guppy</name>
    <name type="synonym">Acanthophacelus reticulatus</name>
    <dbReference type="NCBI Taxonomy" id="8081"/>
    <lineage>
        <taxon>Eukaryota</taxon>
        <taxon>Metazoa</taxon>
        <taxon>Chordata</taxon>
        <taxon>Craniata</taxon>
        <taxon>Vertebrata</taxon>
        <taxon>Euteleostomi</taxon>
        <taxon>Actinopterygii</taxon>
        <taxon>Neopterygii</taxon>
        <taxon>Teleostei</taxon>
        <taxon>Neoteleostei</taxon>
        <taxon>Acanthomorphata</taxon>
        <taxon>Ovalentaria</taxon>
        <taxon>Atherinomorphae</taxon>
        <taxon>Cyprinodontiformes</taxon>
        <taxon>Poeciliidae</taxon>
        <taxon>Poeciliinae</taxon>
        <taxon>Poecilia</taxon>
    </lineage>
</organism>
<evidence type="ECO:0000256" key="14">
    <source>
        <dbReference type="ARBA" id="ARBA00068082"/>
    </source>
</evidence>
<evidence type="ECO:0000256" key="13">
    <source>
        <dbReference type="ARBA" id="ARBA00058091"/>
    </source>
</evidence>
<dbReference type="GO" id="GO:0016459">
    <property type="term" value="C:myosin complex"/>
    <property type="evidence" value="ECO:0007669"/>
    <property type="project" value="UniProtKB-KW"/>
</dbReference>
<dbReference type="GO" id="GO:0005516">
    <property type="term" value="F:calmodulin binding"/>
    <property type="evidence" value="ECO:0007669"/>
    <property type="project" value="UniProtKB-KW"/>
</dbReference>
<evidence type="ECO:0000259" key="18">
    <source>
        <dbReference type="PROSITE" id="PS51757"/>
    </source>
</evidence>
<keyword evidence="12 16" id="KW-0009">Actin-binding</keyword>
<evidence type="ECO:0000259" key="17">
    <source>
        <dbReference type="PROSITE" id="PS51456"/>
    </source>
</evidence>
<evidence type="ECO:0000256" key="9">
    <source>
        <dbReference type="ARBA" id="ARBA00022860"/>
    </source>
</evidence>
<keyword evidence="10 16" id="KW-0518">Myosin</keyword>
<name>A0A3P9PM21_POERE</name>
<dbReference type="InterPro" id="IPR010926">
    <property type="entry name" value="Myosin_TH1"/>
</dbReference>
<dbReference type="InterPro" id="IPR036961">
    <property type="entry name" value="Kinesin_motor_dom_sf"/>
</dbReference>
<dbReference type="FunFam" id="3.40.850.10:FF:000101">
    <property type="entry name" value="Slow myosin heavy chain 2"/>
    <property type="match status" value="1"/>
</dbReference>
<evidence type="ECO:0000256" key="7">
    <source>
        <dbReference type="ARBA" id="ARBA00022840"/>
    </source>
</evidence>
<evidence type="ECO:0000313" key="19">
    <source>
        <dbReference type="Ensembl" id="ENSPREP00000022844.1"/>
    </source>
</evidence>
<dbReference type="FunFam" id="1.20.120.720:FF:000004">
    <property type="entry name" value="unconventional myosin-Ib isoform X1"/>
    <property type="match status" value="1"/>
</dbReference>
<dbReference type="SMART" id="SM00015">
    <property type="entry name" value="IQ"/>
    <property type="match status" value="4"/>
</dbReference>
<comment type="similarity">
    <text evidence="2 16">Belongs to the TRAFAC class myosin-kinesin ATPase superfamily. Myosin family.</text>
</comment>
<dbReference type="GO" id="GO:0007015">
    <property type="term" value="P:actin filament organization"/>
    <property type="evidence" value="ECO:0007669"/>
    <property type="project" value="TreeGrafter"/>
</dbReference>
<dbReference type="PROSITE" id="PS51757">
    <property type="entry name" value="TH1"/>
    <property type="match status" value="1"/>
</dbReference>
<dbReference type="SUPFAM" id="SSF52540">
    <property type="entry name" value="P-loop containing nucleoside triphosphate hydrolases"/>
    <property type="match status" value="1"/>
</dbReference>
<evidence type="ECO:0000256" key="3">
    <source>
        <dbReference type="ARBA" id="ARBA00022499"/>
    </source>
</evidence>
<protein>
    <recommendedName>
        <fullName evidence="14">Unconventional myosin-Ib</fullName>
    </recommendedName>
    <alternativeName>
        <fullName evidence="15">Myosin I alpha</fullName>
    </alternativeName>
</protein>
<dbReference type="Gene3D" id="1.20.120.720">
    <property type="entry name" value="Myosin VI head, motor domain, U50 subdomain"/>
    <property type="match status" value="1"/>
</dbReference>
<dbReference type="GeneID" id="103460577"/>
<dbReference type="CDD" id="cd01378">
    <property type="entry name" value="MYSc_Myo1"/>
    <property type="match status" value="1"/>
</dbReference>
<keyword evidence="7 16" id="KW-0067">ATP-binding</keyword>
<dbReference type="GeneTree" id="ENSGT00940000155752"/>
<evidence type="ECO:0000256" key="15">
    <source>
        <dbReference type="ARBA" id="ARBA00083826"/>
    </source>
</evidence>
<evidence type="ECO:0000256" key="10">
    <source>
        <dbReference type="ARBA" id="ARBA00023123"/>
    </source>
</evidence>
<dbReference type="OrthoDB" id="6108017at2759"/>
<feature type="domain" description="Myosin motor" evidence="17">
    <location>
        <begin position="12"/>
        <end position="698"/>
    </location>
</feature>
<keyword evidence="4" id="KW-0597">Phosphoprotein</keyword>
<proteinExistence type="inferred from homology"/>
<dbReference type="Gene3D" id="1.20.58.530">
    <property type="match status" value="1"/>
</dbReference>
<dbReference type="Pfam" id="PF06017">
    <property type="entry name" value="Myosin_TH1"/>
    <property type="match status" value="1"/>
</dbReference>
<dbReference type="Pfam" id="PF00612">
    <property type="entry name" value="IQ"/>
    <property type="match status" value="2"/>
</dbReference>
<dbReference type="FunFam" id="1.10.10.820:FF:000001">
    <property type="entry name" value="Myosin heavy chain"/>
    <property type="match status" value="1"/>
</dbReference>
<dbReference type="FunFam" id="1.20.5.190:FF:000007">
    <property type="entry name" value="Myosin-ib isoform 2"/>
    <property type="match status" value="1"/>
</dbReference>
<dbReference type="CTD" id="4430"/>
<keyword evidence="20" id="KW-1185">Reference proteome</keyword>
<evidence type="ECO:0000256" key="8">
    <source>
        <dbReference type="ARBA" id="ARBA00022843"/>
    </source>
</evidence>
<dbReference type="GO" id="GO:0006897">
    <property type="term" value="P:endocytosis"/>
    <property type="evidence" value="ECO:0007669"/>
    <property type="project" value="TreeGrafter"/>
</dbReference>
<feature type="domain" description="TH1" evidence="18">
    <location>
        <begin position="891"/>
        <end position="1077"/>
    </location>
</feature>
<dbReference type="GO" id="GO:0005902">
    <property type="term" value="C:microvillus"/>
    <property type="evidence" value="ECO:0007669"/>
    <property type="project" value="TreeGrafter"/>
</dbReference>
<dbReference type="GO" id="GO:0000146">
    <property type="term" value="F:microfilament motor activity"/>
    <property type="evidence" value="ECO:0007669"/>
    <property type="project" value="TreeGrafter"/>
</dbReference>
<keyword evidence="5" id="KW-0677">Repeat</keyword>
<reference evidence="20" key="1">
    <citation type="submission" date="2013-11" db="EMBL/GenBank/DDBJ databases">
        <title>The genomic landscape of the Guanapo guppy.</title>
        <authorList>
            <person name="Kuenstner A."/>
            <person name="Dreyer C."/>
        </authorList>
    </citation>
    <scope>NUCLEOTIDE SEQUENCE</scope>
    <source>
        <strain evidence="20">Guanapo</strain>
    </source>
</reference>
<dbReference type="GO" id="GO:0005938">
    <property type="term" value="C:cell cortex"/>
    <property type="evidence" value="ECO:0007669"/>
    <property type="project" value="UniProtKB-SubCell"/>
</dbReference>
<dbReference type="Proteomes" id="UP000242638">
    <property type="component" value="Unassembled WGS sequence"/>
</dbReference>
<reference evidence="19" key="3">
    <citation type="submission" date="2025-09" db="UniProtKB">
        <authorList>
            <consortium name="Ensembl"/>
        </authorList>
    </citation>
    <scope>IDENTIFICATION</scope>
    <source>
        <strain evidence="19">Guanapo</strain>
    </source>
</reference>
<dbReference type="AlphaFoldDB" id="A0A3P9PM21"/>
<dbReference type="Gene3D" id="1.20.5.190">
    <property type="match status" value="2"/>
</dbReference>
<dbReference type="FunFam" id="1.20.5.4820:FF:000013">
    <property type="entry name" value="LOW QUALITY PROTEIN: unconventional myosin-Ib"/>
    <property type="match status" value="1"/>
</dbReference>
<dbReference type="Pfam" id="PF00063">
    <property type="entry name" value="Myosin_head"/>
    <property type="match status" value="1"/>
</dbReference>